<evidence type="ECO:0000313" key="3">
    <source>
        <dbReference type="Proteomes" id="UP000241818"/>
    </source>
</evidence>
<organism evidence="2 3">
    <name type="scientific">Amorphotheca resinae ATCC 22711</name>
    <dbReference type="NCBI Taxonomy" id="857342"/>
    <lineage>
        <taxon>Eukaryota</taxon>
        <taxon>Fungi</taxon>
        <taxon>Dikarya</taxon>
        <taxon>Ascomycota</taxon>
        <taxon>Pezizomycotina</taxon>
        <taxon>Leotiomycetes</taxon>
        <taxon>Helotiales</taxon>
        <taxon>Amorphothecaceae</taxon>
        <taxon>Amorphotheca</taxon>
    </lineage>
</organism>
<dbReference type="AlphaFoldDB" id="A0A2T3APT8"/>
<accession>A0A2T3APT8</accession>
<dbReference type="InParanoid" id="A0A2T3APT8"/>
<dbReference type="STRING" id="857342.A0A2T3APT8"/>
<dbReference type="OrthoDB" id="410701at2759"/>
<protein>
    <submittedName>
        <fullName evidence="2">Uncharacterized protein</fullName>
    </submittedName>
</protein>
<evidence type="ECO:0000256" key="1">
    <source>
        <dbReference type="SAM" id="MobiDB-lite"/>
    </source>
</evidence>
<feature type="region of interest" description="Disordered" evidence="1">
    <location>
        <begin position="405"/>
        <end position="435"/>
    </location>
</feature>
<dbReference type="Proteomes" id="UP000241818">
    <property type="component" value="Unassembled WGS sequence"/>
</dbReference>
<keyword evidence="3" id="KW-1185">Reference proteome</keyword>
<name>A0A2T3APT8_AMORE</name>
<dbReference type="GeneID" id="36575237"/>
<dbReference type="EMBL" id="KZ679019">
    <property type="protein sequence ID" value="PSS07017.1"/>
    <property type="molecule type" value="Genomic_DNA"/>
</dbReference>
<evidence type="ECO:0000313" key="2">
    <source>
        <dbReference type="EMBL" id="PSS07017.1"/>
    </source>
</evidence>
<dbReference type="RefSeq" id="XP_024716673.1">
    <property type="nucleotide sequence ID" value="XM_024867156.1"/>
</dbReference>
<gene>
    <name evidence="2" type="ORF">M430DRAFT_37641</name>
</gene>
<reference evidence="2 3" key="1">
    <citation type="journal article" date="2018" name="New Phytol.">
        <title>Comparative genomics and transcriptomics depict ericoid mycorrhizal fungi as versatile saprotrophs and plant mutualists.</title>
        <authorList>
            <person name="Martino E."/>
            <person name="Morin E."/>
            <person name="Grelet G.A."/>
            <person name="Kuo A."/>
            <person name="Kohler A."/>
            <person name="Daghino S."/>
            <person name="Barry K.W."/>
            <person name="Cichocki N."/>
            <person name="Clum A."/>
            <person name="Dockter R.B."/>
            <person name="Hainaut M."/>
            <person name="Kuo R.C."/>
            <person name="LaButti K."/>
            <person name="Lindahl B.D."/>
            <person name="Lindquist E.A."/>
            <person name="Lipzen A."/>
            <person name="Khouja H.R."/>
            <person name="Magnuson J."/>
            <person name="Murat C."/>
            <person name="Ohm R.A."/>
            <person name="Singer S.W."/>
            <person name="Spatafora J.W."/>
            <person name="Wang M."/>
            <person name="Veneault-Fourrey C."/>
            <person name="Henrissat B."/>
            <person name="Grigoriev I.V."/>
            <person name="Martin F.M."/>
            <person name="Perotto S."/>
        </authorList>
    </citation>
    <scope>NUCLEOTIDE SEQUENCE [LARGE SCALE GENOMIC DNA]</scope>
    <source>
        <strain evidence="2 3">ATCC 22711</strain>
    </source>
</reference>
<proteinExistence type="predicted"/>
<feature type="compositionally biased region" description="Basic and acidic residues" evidence="1">
    <location>
        <begin position="426"/>
        <end position="435"/>
    </location>
</feature>
<sequence length="890" mass="101113">MAVKAGSGALYVFGHPTNTRQLGERGAVVRYSPSLHRTSTQRTLKRKRPSPPASLARWLDIDSDWERELYWLSVRKYLSPSSLPNILLEYLHRSKYRNTTPGAFEQSFHDQAVVTLRNRGLTMADVNNWAWIVSAQSVDEMAERFLSTGSNNPTFLLLEILRRDILQVRTLKLLLCYTWNQLVGTPRSNLTTISETELNAIVVPPSEAPRSHLNPSSRPPTLEDSTFIMIISRLLRQARRIWAPAVVNISHMAGLIIHLILHSNNCDPRQLDPRMHHRLCRIYNHTLRLLALPASIDPLKSMSYNWRAQTVLLEAVGHLNPPLTLDQDSYRAVVQVLAASKKSERESRVANLRTRSWPPWRIDQDGMDAQRSLEDDLSRVVSATMRTKESGYTESVKDQAFRILGGQEPDGTPTIQTRKLIKRRPRPAERKAHSDVEPDLWAARIEATRDIQEAWSAFKGFEEQGGQPSSRMYLAMFEKLDFDKARSGKKAQYDASPGDGKEVFTPLTDNVSTFYRQRLLPPSFDELYDKMIQSGSRPTGRLLTFLLGHARTVGKGLQYLRDSQVNQRAVAFLSGDKEISPAILEKLPASTFAAFIMLLCRFAPRAVCTETSPSKSDEADEHDENAELAQIGSEYQILEPKRHSGGPQLNPLLHTMELLKESRTHFRPAWYALFAALARRGVIIDRGLVGDPRNDLLSWQVLVAALGDFHRCGLELDPRGFQIICHGLEKAVLASFDVTLAEKVAAFAQYPVTVVVDEFMKMSEAEEMDPPYRIPKLLHSIGGEHLHAYVRVLGLIEDYEGIMYLLKWMRTHHEALEEIAIQSRNGPKLIRRVFIAMRVFLSGTVYEAEAERLIESVEKWDGWPQEFEAQKYLERWTGKPRSEDDSEETA</sequence>